<comment type="similarity">
    <text evidence="4">Belongs to the paralemmin family.</text>
</comment>
<comment type="caution">
    <text evidence="12">The sequence shown here is derived from an EMBL/GenBank/DDBJ whole genome shotgun (WGS) entry which is preliminary data.</text>
</comment>
<feature type="region of interest" description="Disordered" evidence="11">
    <location>
        <begin position="236"/>
        <end position="354"/>
    </location>
</feature>
<feature type="coiled-coil region" evidence="10">
    <location>
        <begin position="17"/>
        <end position="104"/>
    </location>
</feature>
<feature type="region of interest" description="Disordered" evidence="11">
    <location>
        <begin position="560"/>
        <end position="582"/>
    </location>
</feature>
<keyword evidence="5" id="KW-0963">Cytoplasm</keyword>
<feature type="region of interest" description="Disordered" evidence="11">
    <location>
        <begin position="795"/>
        <end position="830"/>
    </location>
</feature>
<dbReference type="Proteomes" id="UP001591681">
    <property type="component" value="Unassembled WGS sequence"/>
</dbReference>
<keyword evidence="8" id="KW-0966">Cell projection</keyword>
<proteinExistence type="inferred from homology"/>
<protein>
    <recommendedName>
        <fullName evidence="9">Palmdelphin</fullName>
    </recommendedName>
</protein>
<dbReference type="PANTHER" id="PTHR46881">
    <property type="entry name" value="PALMDELPHIN"/>
    <property type="match status" value="1"/>
</dbReference>
<dbReference type="InterPro" id="IPR004965">
    <property type="entry name" value="Paralemmin"/>
</dbReference>
<feature type="region of interest" description="Disordered" evidence="11">
    <location>
        <begin position="643"/>
        <end position="683"/>
    </location>
</feature>
<feature type="compositionally biased region" description="Polar residues" evidence="11">
    <location>
        <begin position="643"/>
        <end position="666"/>
    </location>
</feature>
<feature type="compositionally biased region" description="Basic and acidic residues" evidence="11">
    <location>
        <begin position="473"/>
        <end position="494"/>
    </location>
</feature>
<feature type="region of interest" description="Disordered" evidence="11">
    <location>
        <begin position="209"/>
        <end position="228"/>
    </location>
</feature>
<evidence type="ECO:0000313" key="12">
    <source>
        <dbReference type="EMBL" id="KAL2085585.1"/>
    </source>
</evidence>
<keyword evidence="7 10" id="KW-0175">Coiled coil</keyword>
<comment type="subcellular location">
    <subcellularLocation>
        <location evidence="1">Cell projection</location>
        <location evidence="1">Dendrite</location>
    </subcellularLocation>
    <subcellularLocation>
        <location evidence="3">Cell projection</location>
        <location evidence="3">Dendritic spine</location>
    </subcellularLocation>
    <subcellularLocation>
        <location evidence="2">Cytoplasm</location>
    </subcellularLocation>
</comment>
<feature type="compositionally biased region" description="Polar residues" evidence="11">
    <location>
        <begin position="322"/>
        <end position="331"/>
    </location>
</feature>
<evidence type="ECO:0000256" key="8">
    <source>
        <dbReference type="ARBA" id="ARBA00023273"/>
    </source>
</evidence>
<feature type="compositionally biased region" description="Polar residues" evidence="11">
    <location>
        <begin position="274"/>
        <end position="288"/>
    </location>
</feature>
<evidence type="ECO:0000313" key="13">
    <source>
        <dbReference type="Proteomes" id="UP001591681"/>
    </source>
</evidence>
<evidence type="ECO:0000256" key="2">
    <source>
        <dbReference type="ARBA" id="ARBA00004496"/>
    </source>
</evidence>
<evidence type="ECO:0000256" key="9">
    <source>
        <dbReference type="ARBA" id="ARBA00040857"/>
    </source>
</evidence>
<feature type="compositionally biased region" description="Acidic residues" evidence="11">
    <location>
        <begin position="564"/>
        <end position="575"/>
    </location>
</feature>
<evidence type="ECO:0000256" key="1">
    <source>
        <dbReference type="ARBA" id="ARBA00004279"/>
    </source>
</evidence>
<feature type="compositionally biased region" description="Acidic residues" evidence="11">
    <location>
        <begin position="669"/>
        <end position="683"/>
    </location>
</feature>
<sequence length="1269" mass="142718">MEEADLLKERLQAITDKRRVQEDIAKKRRQIEEEKLKLQYLKKKALREQWLMDGLSGQTQEEQEAMKTQVQDEQQQTKLLQSNISRIEEEIVALEAEEIRISQNEGLILKRLKEVEKTPEDIIKPVQYIYSTIPDLPKTYRPSLLKKKSPKQEPNSDQKRGIVAMEISVELDKRTGESQVLSSTTITTDDLQSKGVKVFDDGRKSVYALSSDGRPLETNGVDELSPSDVEELLRKASEKKKKKTAPADVEYHEPVFSSPYSRPNTPRKSDRDQNSPAPNGLWTPTNTPSPLPADREATPSPRPTTHIPDPRNCRFSPGKLSPYSTPRSAQMNGRGGARGTDGHRLSPARSPVSGYLGEIQRGLDSGLELGRSSPSPLCSTMEDTKISVLDVLPSDIESSEPITMIFMGYQTAQEEEEEDEGYQAELIVIADDEEEDEEEDGEMHKEHSSDLQLSYHPEGYHSKVFSPSKANIHRSEVRPSGLHDRSQLRGGVRRTEDPSTTVFYSDLFCLFRTMYKGATTEVTEVDGKKLSEGNSPSHDQAESLSKAVTMETIEQLETGSITDYEQEPQETELPENESSGNLDEQDCYEEFLESMGSKVVVDILADLPPGMTTPPELDDVPCPKEALILEATPEELIRNESIASTLSDSPSSAESVCENESASRTQEPIVEDEPEDPLPDVLNTEEPEDIQEDLMEALNPMPTHDALDALAFEEVEESMLEQYIREEALSEVSTESCHDPEELDECLRVEIAVASSDSETDEKWRTIFSSSINKEDDDSYLDNLQLSAQELFIQKSSIDVEEEDSPKDDDDQENETSDVPLGEEVLEQPETDCEFEKKEVTYTTPTLFHGLSKISEDDEENGKALNKHLDATKKVPKDYCVIQEMKSENVSTEHVDFRVARKQWLEMEEQTKIAGNIVQSPTTPKPGHCQGSHSFMYTPVRNIDRPKRDPDFENLALGGDYAHTQFSPCSEDSGLDDLSYRSPYDDPETPVEREIRLTMEREESFRRERALSSSSSCEFPAAKTRPVVIHPTKLCQEVDEKRRMFEHQDDGCSIPRSLSNQTPSFIITSSPVKGAQNREIAANNVIILEPDPYPSSSRPLGSELSASNSGNWNAKQSSSNVIILETSNLIIRSASEFCLNSVGEERQESTFLNNPFFKLRSRSTQSLIDDEIKMVKQREEELRRQRASMYTKEKFNTIVVAPNLLNSASFETSDMPVKCKSSPSSPMKTAYKMDRSILSCDTRFPETYAGGRRKSAMALRWEAGEFANN</sequence>
<name>A0ABD1JG46_9TELE</name>
<evidence type="ECO:0000256" key="7">
    <source>
        <dbReference type="ARBA" id="ARBA00023054"/>
    </source>
</evidence>
<evidence type="ECO:0000256" key="4">
    <source>
        <dbReference type="ARBA" id="ARBA00005756"/>
    </source>
</evidence>
<evidence type="ECO:0000256" key="10">
    <source>
        <dbReference type="SAM" id="Coils"/>
    </source>
</evidence>
<dbReference type="EMBL" id="JBHFQA010000016">
    <property type="protein sequence ID" value="KAL2085585.1"/>
    <property type="molecule type" value="Genomic_DNA"/>
</dbReference>
<feature type="region of interest" description="Disordered" evidence="11">
    <location>
        <begin position="141"/>
        <end position="160"/>
    </location>
</feature>
<evidence type="ECO:0000256" key="11">
    <source>
        <dbReference type="SAM" id="MobiDB-lite"/>
    </source>
</evidence>
<dbReference type="AlphaFoldDB" id="A0ABD1JG46"/>
<feature type="region of interest" description="Disordered" evidence="11">
    <location>
        <begin position="472"/>
        <end position="494"/>
    </location>
</feature>
<gene>
    <name evidence="12" type="ORF">ACEWY4_018905</name>
</gene>
<dbReference type="PANTHER" id="PTHR46881:SF1">
    <property type="entry name" value="PALMDELPHIN"/>
    <property type="match status" value="1"/>
</dbReference>
<reference evidence="12 13" key="1">
    <citation type="submission" date="2024-09" db="EMBL/GenBank/DDBJ databases">
        <title>A chromosome-level genome assembly of Gray's grenadier anchovy, Coilia grayii.</title>
        <authorList>
            <person name="Fu Z."/>
        </authorList>
    </citation>
    <scope>NUCLEOTIDE SEQUENCE [LARGE SCALE GENOMIC DNA]</scope>
    <source>
        <strain evidence="12">G4</strain>
        <tissue evidence="12">Muscle</tissue>
    </source>
</reference>
<organism evidence="12 13">
    <name type="scientific">Coilia grayii</name>
    <name type="common">Gray's grenadier anchovy</name>
    <dbReference type="NCBI Taxonomy" id="363190"/>
    <lineage>
        <taxon>Eukaryota</taxon>
        <taxon>Metazoa</taxon>
        <taxon>Chordata</taxon>
        <taxon>Craniata</taxon>
        <taxon>Vertebrata</taxon>
        <taxon>Euteleostomi</taxon>
        <taxon>Actinopterygii</taxon>
        <taxon>Neopterygii</taxon>
        <taxon>Teleostei</taxon>
        <taxon>Clupei</taxon>
        <taxon>Clupeiformes</taxon>
        <taxon>Clupeoidei</taxon>
        <taxon>Engraulidae</taxon>
        <taxon>Coilinae</taxon>
        <taxon>Coilia</taxon>
    </lineage>
</organism>
<accession>A0ABD1JG46</accession>
<dbReference type="GO" id="GO:0043197">
    <property type="term" value="C:dendritic spine"/>
    <property type="evidence" value="ECO:0007669"/>
    <property type="project" value="UniProtKB-SubCell"/>
</dbReference>
<dbReference type="GO" id="GO:0005737">
    <property type="term" value="C:cytoplasm"/>
    <property type="evidence" value="ECO:0007669"/>
    <property type="project" value="UniProtKB-SubCell"/>
</dbReference>
<evidence type="ECO:0000256" key="5">
    <source>
        <dbReference type="ARBA" id="ARBA00022490"/>
    </source>
</evidence>
<keyword evidence="13" id="KW-1185">Reference proteome</keyword>
<feature type="compositionally biased region" description="Acidic residues" evidence="11">
    <location>
        <begin position="799"/>
        <end position="816"/>
    </location>
</feature>
<keyword evidence="6" id="KW-0770">Synapse</keyword>
<feature type="compositionally biased region" description="Basic and acidic residues" evidence="11">
    <location>
        <begin position="150"/>
        <end position="160"/>
    </location>
</feature>
<evidence type="ECO:0000256" key="6">
    <source>
        <dbReference type="ARBA" id="ARBA00023018"/>
    </source>
</evidence>
<dbReference type="Pfam" id="PF03285">
    <property type="entry name" value="Paralemmin"/>
    <property type="match status" value="1"/>
</dbReference>
<evidence type="ECO:0000256" key="3">
    <source>
        <dbReference type="ARBA" id="ARBA00004552"/>
    </source>
</evidence>